<dbReference type="GO" id="GO:0006384">
    <property type="term" value="P:transcription initiation at RNA polymerase III promoter"/>
    <property type="evidence" value="ECO:0007669"/>
    <property type="project" value="InterPro"/>
</dbReference>
<dbReference type="GO" id="GO:0001002">
    <property type="term" value="F:RNA polymerase III type 1 promoter sequence-specific DNA binding"/>
    <property type="evidence" value="ECO:0007669"/>
    <property type="project" value="TreeGrafter"/>
</dbReference>
<comment type="subcellular location">
    <subcellularLocation>
        <location evidence="1">Nucleus</location>
    </subcellularLocation>
</comment>
<dbReference type="GO" id="GO:0001003">
    <property type="term" value="F:RNA polymerase III type 2 promoter sequence-specific DNA binding"/>
    <property type="evidence" value="ECO:0007669"/>
    <property type="project" value="TreeGrafter"/>
</dbReference>
<dbReference type="FunFam" id="3.30.200.160:FF:000002">
    <property type="entry name" value="Transcription factor IIIC, subunit 5"/>
    <property type="match status" value="1"/>
</dbReference>
<dbReference type="Gene3D" id="3.30.200.160">
    <property type="entry name" value="TFIIIC, subcomplex tauA, subunit Sfc1, barrel domain"/>
    <property type="match status" value="1"/>
</dbReference>
<evidence type="ECO:0000256" key="4">
    <source>
        <dbReference type="ARBA" id="ARBA00023242"/>
    </source>
</evidence>
<keyword evidence="2" id="KW-0238">DNA-binding</keyword>
<evidence type="ECO:0000256" key="1">
    <source>
        <dbReference type="ARBA" id="ARBA00004123"/>
    </source>
</evidence>
<comment type="caution">
    <text evidence="7">The sequence shown here is derived from an EMBL/GenBank/DDBJ whole genome shotgun (WGS) entry which is preliminary data.</text>
</comment>
<dbReference type="GO" id="GO:0005634">
    <property type="term" value="C:nucleus"/>
    <property type="evidence" value="ECO:0007669"/>
    <property type="project" value="UniProtKB-SubCell"/>
</dbReference>
<dbReference type="InterPro" id="IPR040454">
    <property type="entry name" value="TF_IIIC_Tfc1/Sfc1"/>
</dbReference>
<dbReference type="GO" id="GO:0000127">
    <property type="term" value="C:transcription factor TFIIIC complex"/>
    <property type="evidence" value="ECO:0007669"/>
    <property type="project" value="InterPro"/>
</dbReference>
<dbReference type="PANTHER" id="PTHR13230:SF5">
    <property type="entry name" value="GENERAL TRANSCRIPTION FACTOR 3C POLYPEPTIDE 5"/>
    <property type="match status" value="1"/>
</dbReference>
<accession>A0A812ALL4</accession>
<evidence type="ECO:0000259" key="6">
    <source>
        <dbReference type="Pfam" id="PF17682"/>
    </source>
</evidence>
<dbReference type="InterPro" id="IPR019136">
    <property type="entry name" value="TF_IIIC_su-5_HTH"/>
</dbReference>
<dbReference type="InterPro" id="IPR042536">
    <property type="entry name" value="TFIIIC_tauA_Sfc1"/>
</dbReference>
<dbReference type="PANTHER" id="PTHR13230">
    <property type="entry name" value="GENERAL TRANSCRIPTION FACTOR IIIC, POLYPEPTIDE 5"/>
    <property type="match status" value="1"/>
</dbReference>
<evidence type="ECO:0000256" key="2">
    <source>
        <dbReference type="ARBA" id="ARBA00023125"/>
    </source>
</evidence>
<evidence type="ECO:0000313" key="7">
    <source>
        <dbReference type="EMBL" id="CAE1143118.1"/>
    </source>
</evidence>
<dbReference type="InterPro" id="IPR041499">
    <property type="entry name" value="Tfc1/Sfc1_N"/>
</dbReference>
<dbReference type="EMBL" id="CAHIKZ030000033">
    <property type="protein sequence ID" value="CAE1143118.1"/>
    <property type="molecule type" value="Genomic_DNA"/>
</dbReference>
<feature type="domain" description="Transcription factor IIIC subunit 5 HTH" evidence="5">
    <location>
        <begin position="180"/>
        <end position="333"/>
    </location>
</feature>
<gene>
    <name evidence="7" type="ORF">SPHA_1213</name>
</gene>
<dbReference type="Proteomes" id="UP000597762">
    <property type="component" value="Unassembled WGS sequence"/>
</dbReference>
<dbReference type="AlphaFoldDB" id="A0A812ALL4"/>
<dbReference type="OrthoDB" id="5598268at2759"/>
<dbReference type="Pfam" id="PF09734">
    <property type="entry name" value="Tau95"/>
    <property type="match status" value="1"/>
</dbReference>
<keyword evidence="3" id="KW-0804">Transcription</keyword>
<evidence type="ECO:0000256" key="3">
    <source>
        <dbReference type="ARBA" id="ARBA00023163"/>
    </source>
</evidence>
<organism evidence="7 8">
    <name type="scientific">Acanthosepion pharaonis</name>
    <name type="common">Pharaoh cuttlefish</name>
    <name type="synonym">Sepia pharaonis</name>
    <dbReference type="NCBI Taxonomy" id="158019"/>
    <lineage>
        <taxon>Eukaryota</taxon>
        <taxon>Metazoa</taxon>
        <taxon>Spiralia</taxon>
        <taxon>Lophotrochozoa</taxon>
        <taxon>Mollusca</taxon>
        <taxon>Cephalopoda</taxon>
        <taxon>Coleoidea</taxon>
        <taxon>Decapodiformes</taxon>
        <taxon>Sepiida</taxon>
        <taxon>Sepiina</taxon>
        <taxon>Sepiidae</taxon>
        <taxon>Acanthosepion</taxon>
    </lineage>
</organism>
<keyword evidence="8" id="KW-1185">Reference proteome</keyword>
<protein>
    <submittedName>
        <fullName evidence="7">GTF3C5</fullName>
    </submittedName>
</protein>
<keyword evidence="4" id="KW-0539">Nucleus</keyword>
<evidence type="ECO:0000259" key="5">
    <source>
        <dbReference type="Pfam" id="PF09734"/>
    </source>
</evidence>
<name>A0A812ALL4_ACAPH</name>
<evidence type="ECO:0000313" key="8">
    <source>
        <dbReference type="Proteomes" id="UP000597762"/>
    </source>
</evidence>
<dbReference type="Pfam" id="PF17682">
    <property type="entry name" value="Tau95_N"/>
    <property type="match status" value="1"/>
</dbReference>
<reference evidence="7" key="1">
    <citation type="submission" date="2021-01" db="EMBL/GenBank/DDBJ databases">
        <authorList>
            <person name="Li R."/>
            <person name="Bekaert M."/>
        </authorList>
    </citation>
    <scope>NUCLEOTIDE SEQUENCE</scope>
    <source>
        <strain evidence="7">Farmed</strain>
    </source>
</reference>
<feature type="domain" description="Transcription factor IIIC subunit Tfc1/Sfc1 triple barrel" evidence="6">
    <location>
        <begin position="36"/>
        <end position="138"/>
    </location>
</feature>
<proteinExistence type="predicted"/>
<sequence>MNRDMILPSPSWVRKPEDLTRDSVPIGTSRLSRKLICIEYPGIVNNLSKALNTLGGLDDINTRYSDSNQRLELRWRPEDPYCKSSYGDSSATNNLLLSFKKRRKKRADGTFEYEHKVEIIGTVKVTYRFQGMVDFQYLPMIAKPSSPGSQDKEYMSIFDKLIVKNPGDIKDWLHNDVPLFLPPIIFSRMDMPMEYLYRSEMQHRAGFVNPQDQRPSHLIGTARQRRSHHTIFVNFEDKTIPERPLVGAEAALRPKVKNLEVEEKLRALFKKKPIWSRNGLCCNIDSRRDNLKYILPLVAYYFITGPWRSLWVRFGYDPRKDPSAKKYQIVDFRVRQRSGNDIINIKAKRSTFSYKLPTVVSKQTSQVATINRSELVPSKDTQEAPPSSKTNAESTYKFRADVLPPFRQMFYQICDIEDEDVQALLIQNDGQVRNQVVQGFGDRHFFSSPFLLFFSLSTFSKN</sequence>